<protein>
    <submittedName>
        <fullName evidence="1">Uncharacterized protein</fullName>
    </submittedName>
</protein>
<proteinExistence type="predicted"/>
<reference evidence="1" key="2">
    <citation type="journal article" date="2020" name="Nat. Commun.">
        <title>Large-scale genome sequencing of mycorrhizal fungi provides insights into the early evolution of symbiotic traits.</title>
        <authorList>
            <person name="Miyauchi S."/>
            <person name="Kiss E."/>
            <person name="Kuo A."/>
            <person name="Drula E."/>
            <person name="Kohler A."/>
            <person name="Sanchez-Garcia M."/>
            <person name="Morin E."/>
            <person name="Andreopoulos B."/>
            <person name="Barry K.W."/>
            <person name="Bonito G."/>
            <person name="Buee M."/>
            <person name="Carver A."/>
            <person name="Chen C."/>
            <person name="Cichocki N."/>
            <person name="Clum A."/>
            <person name="Culley D."/>
            <person name="Crous P.W."/>
            <person name="Fauchery L."/>
            <person name="Girlanda M."/>
            <person name="Hayes R.D."/>
            <person name="Keri Z."/>
            <person name="LaButti K."/>
            <person name="Lipzen A."/>
            <person name="Lombard V."/>
            <person name="Magnuson J."/>
            <person name="Maillard F."/>
            <person name="Murat C."/>
            <person name="Nolan M."/>
            <person name="Ohm R.A."/>
            <person name="Pangilinan J."/>
            <person name="Pereira M.F."/>
            <person name="Perotto S."/>
            <person name="Peter M."/>
            <person name="Pfister S."/>
            <person name="Riley R."/>
            <person name="Sitrit Y."/>
            <person name="Stielow J.B."/>
            <person name="Szollosi G."/>
            <person name="Zifcakova L."/>
            <person name="Stursova M."/>
            <person name="Spatafora J.W."/>
            <person name="Tedersoo L."/>
            <person name="Vaario L.M."/>
            <person name="Yamada A."/>
            <person name="Yan M."/>
            <person name="Wang P."/>
            <person name="Xu J."/>
            <person name="Bruns T."/>
            <person name="Baldrian P."/>
            <person name="Vilgalys R."/>
            <person name="Dunand C."/>
            <person name="Henrissat B."/>
            <person name="Grigoriev I.V."/>
            <person name="Hibbett D."/>
            <person name="Nagy L.G."/>
            <person name="Martin F.M."/>
        </authorList>
    </citation>
    <scope>NUCLEOTIDE SEQUENCE</scope>
    <source>
        <strain evidence="1">P2</strain>
    </source>
</reference>
<dbReference type="EMBL" id="MU118091">
    <property type="protein sequence ID" value="KAF9645405.1"/>
    <property type="molecule type" value="Genomic_DNA"/>
</dbReference>
<sequence length="141" mass="15812">MIYVSPPALYLTLPTVLGLAGQDRPAYRARDHSYRFHCYLPRGSGEASDTYTFPSATSSLRSLPQSRRSLMASPSSPALQQLHHLNTSSPGFHDQLCNILYGKDHTQCVPNLQDDDLAWLVDYLDKVCRFDTLPRSPFEPA</sequence>
<organism evidence="1 2">
    <name type="scientific">Thelephora ganbajun</name>
    <name type="common">Ganba fungus</name>
    <dbReference type="NCBI Taxonomy" id="370292"/>
    <lineage>
        <taxon>Eukaryota</taxon>
        <taxon>Fungi</taxon>
        <taxon>Dikarya</taxon>
        <taxon>Basidiomycota</taxon>
        <taxon>Agaricomycotina</taxon>
        <taxon>Agaricomycetes</taxon>
        <taxon>Thelephorales</taxon>
        <taxon>Thelephoraceae</taxon>
        <taxon>Thelephora</taxon>
    </lineage>
</organism>
<dbReference type="Proteomes" id="UP000886501">
    <property type="component" value="Unassembled WGS sequence"/>
</dbReference>
<reference evidence="1" key="1">
    <citation type="submission" date="2019-10" db="EMBL/GenBank/DDBJ databases">
        <authorList>
            <consortium name="DOE Joint Genome Institute"/>
            <person name="Kuo A."/>
            <person name="Miyauchi S."/>
            <person name="Kiss E."/>
            <person name="Drula E."/>
            <person name="Kohler A."/>
            <person name="Sanchez-Garcia M."/>
            <person name="Andreopoulos B."/>
            <person name="Barry K.W."/>
            <person name="Bonito G."/>
            <person name="Buee M."/>
            <person name="Carver A."/>
            <person name="Chen C."/>
            <person name="Cichocki N."/>
            <person name="Clum A."/>
            <person name="Culley D."/>
            <person name="Crous P.W."/>
            <person name="Fauchery L."/>
            <person name="Girlanda M."/>
            <person name="Hayes R."/>
            <person name="Keri Z."/>
            <person name="Labutti K."/>
            <person name="Lipzen A."/>
            <person name="Lombard V."/>
            <person name="Magnuson J."/>
            <person name="Maillard F."/>
            <person name="Morin E."/>
            <person name="Murat C."/>
            <person name="Nolan M."/>
            <person name="Ohm R."/>
            <person name="Pangilinan J."/>
            <person name="Pereira M."/>
            <person name="Perotto S."/>
            <person name="Peter M."/>
            <person name="Riley R."/>
            <person name="Sitrit Y."/>
            <person name="Stielow B."/>
            <person name="Szollosi G."/>
            <person name="Zifcakova L."/>
            <person name="Stursova M."/>
            <person name="Spatafora J.W."/>
            <person name="Tedersoo L."/>
            <person name="Vaario L.-M."/>
            <person name="Yamada A."/>
            <person name="Yan M."/>
            <person name="Wang P."/>
            <person name="Xu J."/>
            <person name="Bruns T."/>
            <person name="Baldrian P."/>
            <person name="Vilgalys R."/>
            <person name="Henrissat B."/>
            <person name="Grigoriev I.V."/>
            <person name="Hibbett D."/>
            <person name="Nagy L.G."/>
            <person name="Martin F.M."/>
        </authorList>
    </citation>
    <scope>NUCLEOTIDE SEQUENCE</scope>
    <source>
        <strain evidence="1">P2</strain>
    </source>
</reference>
<comment type="caution">
    <text evidence="1">The sequence shown here is derived from an EMBL/GenBank/DDBJ whole genome shotgun (WGS) entry which is preliminary data.</text>
</comment>
<keyword evidence="2" id="KW-1185">Reference proteome</keyword>
<accession>A0ACB6Z7P0</accession>
<name>A0ACB6Z7P0_THEGA</name>
<gene>
    <name evidence="1" type="ORF">BDM02DRAFT_577934</name>
</gene>
<evidence type="ECO:0000313" key="1">
    <source>
        <dbReference type="EMBL" id="KAF9645405.1"/>
    </source>
</evidence>
<evidence type="ECO:0000313" key="2">
    <source>
        <dbReference type="Proteomes" id="UP000886501"/>
    </source>
</evidence>